<dbReference type="PANTHER" id="PTHR33198">
    <property type="entry name" value="ANK_REP_REGION DOMAIN-CONTAINING PROTEIN-RELATED"/>
    <property type="match status" value="1"/>
</dbReference>
<organism evidence="1 2">
    <name type="scientific">Haemonchus contortus</name>
    <name type="common">Barber pole worm</name>
    <dbReference type="NCBI Taxonomy" id="6289"/>
    <lineage>
        <taxon>Eukaryota</taxon>
        <taxon>Metazoa</taxon>
        <taxon>Ecdysozoa</taxon>
        <taxon>Nematoda</taxon>
        <taxon>Chromadorea</taxon>
        <taxon>Rhabditida</taxon>
        <taxon>Rhabditina</taxon>
        <taxon>Rhabditomorpha</taxon>
        <taxon>Strongyloidea</taxon>
        <taxon>Trichostrongylidae</taxon>
        <taxon>Haemonchus</taxon>
    </lineage>
</organism>
<dbReference type="PANTHER" id="PTHR33198:SF19">
    <property type="entry name" value="CCHC-TYPE DOMAIN-CONTAINING PROTEIN"/>
    <property type="match status" value="1"/>
</dbReference>
<dbReference type="Proteomes" id="UP000025227">
    <property type="component" value="Unplaced"/>
</dbReference>
<dbReference type="OrthoDB" id="5870213at2759"/>
<protein>
    <submittedName>
        <fullName evidence="2">Retrotrans_gag domain-containing protein</fullName>
    </submittedName>
</protein>
<evidence type="ECO:0000313" key="2">
    <source>
        <dbReference type="WBParaSite" id="HCON_00057200-00001"/>
    </source>
</evidence>
<sequence length="181" mass="19957">MVELKQAMEQQFQSKKLLMAERFGLVSRSQKAGQTLQEYYAEVQKAASTCGFEKVKEMRDAMVAMVFIGGLASVETRKRLLEREELTSKEVLEMAEAVERVGKNAPHLKQGVTELGVAAIAPREPRLPSRVRGGEDGIAVQFGRQVLLIQGPEAEVELLRNEPVFHSADRSSVGCAVVVDT</sequence>
<evidence type="ECO:0000313" key="1">
    <source>
        <dbReference type="Proteomes" id="UP000025227"/>
    </source>
</evidence>
<reference evidence="2" key="1">
    <citation type="submission" date="2020-12" db="UniProtKB">
        <authorList>
            <consortium name="WormBaseParasite"/>
        </authorList>
    </citation>
    <scope>IDENTIFICATION</scope>
    <source>
        <strain evidence="2">MHco3</strain>
    </source>
</reference>
<name>A0A7I4Y858_HAECO</name>
<keyword evidence="1" id="KW-1185">Reference proteome</keyword>
<proteinExistence type="predicted"/>
<dbReference type="WBParaSite" id="HCON_00057200-00001">
    <property type="protein sequence ID" value="HCON_00057200-00001"/>
    <property type="gene ID" value="HCON_00057200"/>
</dbReference>
<accession>A0A7I4Y858</accession>
<dbReference type="AlphaFoldDB" id="A0A7I4Y858"/>